<evidence type="ECO:0000313" key="15">
    <source>
        <dbReference type="Proteomes" id="UP000245207"/>
    </source>
</evidence>
<dbReference type="EMBL" id="PKPP01001957">
    <property type="protein sequence ID" value="PWA78650.1"/>
    <property type="molecule type" value="Genomic_DNA"/>
</dbReference>
<dbReference type="GO" id="GO:0005975">
    <property type="term" value="P:carbohydrate metabolic process"/>
    <property type="evidence" value="ECO:0007669"/>
    <property type="project" value="InterPro"/>
</dbReference>
<dbReference type="FunFam" id="2.160.20.10:FF:000032">
    <property type="entry name" value="Pectin lyase-like superfamily protein"/>
    <property type="match status" value="1"/>
</dbReference>
<comment type="caution">
    <text evidence="14">The sequence shown here is derived from an EMBL/GenBank/DDBJ whole genome shotgun (WGS) entry which is preliminary data.</text>
</comment>
<evidence type="ECO:0000256" key="11">
    <source>
        <dbReference type="ARBA" id="ARBA00034074"/>
    </source>
</evidence>
<keyword evidence="7" id="KW-0677">Repeat</keyword>
<dbReference type="EC" id="3.2.1.15" evidence="3"/>
<dbReference type="GO" id="GO:0071555">
    <property type="term" value="P:cell wall organization"/>
    <property type="evidence" value="ECO:0007669"/>
    <property type="project" value="UniProtKB-KW"/>
</dbReference>
<keyword evidence="4" id="KW-0134">Cell wall</keyword>
<evidence type="ECO:0000256" key="5">
    <source>
        <dbReference type="ARBA" id="ARBA00022525"/>
    </source>
</evidence>
<evidence type="ECO:0000256" key="13">
    <source>
        <dbReference type="RuleBase" id="RU361169"/>
    </source>
</evidence>
<dbReference type="InterPro" id="IPR006626">
    <property type="entry name" value="PbH1"/>
</dbReference>
<sequence length="490" mass="53594">MLEAVIANMNSFGRIDICGGMSSYTNLEKQASPNTLDIIFKRIMIQGFVCNDFYTNDFEDFMLMTIAYVRAGKLFVLEDISLGIESIPSAFVRLFRVLILSSVANLIAFPFDEFNVFDYGASGSGQTDDSQAFVNAWRDACKAETQTARVIAPRLGSFLLRPIMFLGPCNPRFINFRISGTIIASGSPETWKGLDSSQWIAFKDVTGLNVYGSGIIDGQGIRWWDQSCRYHPNQKGCTKLAPTVFKFLSCKDCTLSNIYIVNSAQTHVLISDSKGFNVDNVMIQAPQDSPNTDGIHIHSSHYVQITNSIIGTGDDCISIGDYTSNIDIANIECGPGHGISIGSLGKSGGVVNVEKINIRDSSFKGTTNGARIKTWQVGKGNIRHITFENLVFDTVDNPIIIDQNYCDVRGKCKEQRTGVKISDVVYRNLYGTSSSKIAITLNCSKSVPCSGITMENINLEPIQPGKEVTASCINVQGTEDGVNPGSCLRN</sequence>
<evidence type="ECO:0000256" key="7">
    <source>
        <dbReference type="ARBA" id="ARBA00022737"/>
    </source>
</evidence>
<dbReference type="GO" id="GO:0004650">
    <property type="term" value="F:polygalacturonase activity"/>
    <property type="evidence" value="ECO:0007669"/>
    <property type="project" value="UniProtKB-EC"/>
</dbReference>
<dbReference type="Gene3D" id="3.40.50.720">
    <property type="entry name" value="NAD(P)-binding Rossmann-like Domain"/>
    <property type="match status" value="1"/>
</dbReference>
<evidence type="ECO:0000256" key="12">
    <source>
        <dbReference type="PROSITE-ProRule" id="PRU10052"/>
    </source>
</evidence>
<dbReference type="InterPro" id="IPR000743">
    <property type="entry name" value="Glyco_hydro_28"/>
</dbReference>
<comment type="catalytic activity">
    <reaction evidence="11">
        <text>(1,4-alpha-D-galacturonosyl)n+m + H2O = (1,4-alpha-D-galacturonosyl)n + (1,4-alpha-D-galacturonosyl)m.</text>
        <dbReference type="EC" id="3.2.1.15"/>
    </reaction>
</comment>
<evidence type="ECO:0000256" key="1">
    <source>
        <dbReference type="ARBA" id="ARBA00004191"/>
    </source>
</evidence>
<keyword evidence="9 13" id="KW-0326">Glycosidase</keyword>
<dbReference type="InterPro" id="IPR011050">
    <property type="entry name" value="Pectin_lyase_fold/virulence"/>
</dbReference>
<keyword evidence="5" id="KW-0964">Secreted</keyword>
<proteinExistence type="inferred from homology"/>
<name>A0A2U1NYZ6_ARTAN</name>
<dbReference type="InterPro" id="IPR012334">
    <property type="entry name" value="Pectin_lyas_fold"/>
</dbReference>
<dbReference type="OrthoDB" id="187139at2759"/>
<evidence type="ECO:0000256" key="4">
    <source>
        <dbReference type="ARBA" id="ARBA00022512"/>
    </source>
</evidence>
<evidence type="ECO:0000256" key="3">
    <source>
        <dbReference type="ARBA" id="ARBA00012736"/>
    </source>
</evidence>
<comment type="subcellular location">
    <subcellularLocation>
        <location evidence="1">Secreted</location>
        <location evidence="1">Cell wall</location>
    </subcellularLocation>
</comment>
<keyword evidence="10" id="KW-0961">Cell wall biogenesis/degradation</keyword>
<evidence type="ECO:0000256" key="8">
    <source>
        <dbReference type="ARBA" id="ARBA00022801"/>
    </source>
</evidence>
<comment type="similarity">
    <text evidence="2 13">Belongs to the glycosyl hydrolase 28 family.</text>
</comment>
<dbReference type="STRING" id="35608.A0A2U1NYZ6"/>
<keyword evidence="6" id="KW-0732">Signal</keyword>
<gene>
    <name evidence="14" type="ORF">CTI12_AA211620</name>
</gene>
<evidence type="ECO:0000256" key="6">
    <source>
        <dbReference type="ARBA" id="ARBA00022729"/>
    </source>
</evidence>
<keyword evidence="15" id="KW-1185">Reference proteome</keyword>
<evidence type="ECO:0000256" key="2">
    <source>
        <dbReference type="ARBA" id="ARBA00008834"/>
    </source>
</evidence>
<dbReference type="PROSITE" id="PS00502">
    <property type="entry name" value="POLYGALACTURONASE"/>
    <property type="match status" value="1"/>
</dbReference>
<organism evidence="14 15">
    <name type="scientific">Artemisia annua</name>
    <name type="common">Sweet wormwood</name>
    <dbReference type="NCBI Taxonomy" id="35608"/>
    <lineage>
        <taxon>Eukaryota</taxon>
        <taxon>Viridiplantae</taxon>
        <taxon>Streptophyta</taxon>
        <taxon>Embryophyta</taxon>
        <taxon>Tracheophyta</taxon>
        <taxon>Spermatophyta</taxon>
        <taxon>Magnoliopsida</taxon>
        <taxon>eudicotyledons</taxon>
        <taxon>Gunneridae</taxon>
        <taxon>Pentapetalae</taxon>
        <taxon>asterids</taxon>
        <taxon>campanulids</taxon>
        <taxon>Asterales</taxon>
        <taxon>Asteraceae</taxon>
        <taxon>Asteroideae</taxon>
        <taxon>Anthemideae</taxon>
        <taxon>Artemisiinae</taxon>
        <taxon>Artemisia</taxon>
    </lineage>
</organism>
<dbReference type="SMART" id="SM00710">
    <property type="entry name" value="PbH1"/>
    <property type="match status" value="7"/>
</dbReference>
<evidence type="ECO:0000256" key="9">
    <source>
        <dbReference type="ARBA" id="ARBA00023295"/>
    </source>
</evidence>
<evidence type="ECO:0000313" key="14">
    <source>
        <dbReference type="EMBL" id="PWA78650.1"/>
    </source>
</evidence>
<protein>
    <recommendedName>
        <fullName evidence="3">endo-polygalacturonase</fullName>
        <ecNumber evidence="3">3.2.1.15</ecNumber>
    </recommendedName>
</protein>
<feature type="active site" evidence="12">
    <location>
        <position position="337"/>
    </location>
</feature>
<evidence type="ECO:0000256" key="10">
    <source>
        <dbReference type="ARBA" id="ARBA00023316"/>
    </source>
</evidence>
<dbReference type="AlphaFoldDB" id="A0A2U1NYZ6"/>
<accession>A0A2U1NYZ6</accession>
<reference evidence="14 15" key="1">
    <citation type="journal article" date="2018" name="Mol. Plant">
        <title>The genome of Artemisia annua provides insight into the evolution of Asteraceae family and artemisinin biosynthesis.</title>
        <authorList>
            <person name="Shen Q."/>
            <person name="Zhang L."/>
            <person name="Liao Z."/>
            <person name="Wang S."/>
            <person name="Yan T."/>
            <person name="Shi P."/>
            <person name="Liu M."/>
            <person name="Fu X."/>
            <person name="Pan Q."/>
            <person name="Wang Y."/>
            <person name="Lv Z."/>
            <person name="Lu X."/>
            <person name="Zhang F."/>
            <person name="Jiang W."/>
            <person name="Ma Y."/>
            <person name="Chen M."/>
            <person name="Hao X."/>
            <person name="Li L."/>
            <person name="Tang Y."/>
            <person name="Lv G."/>
            <person name="Zhou Y."/>
            <person name="Sun X."/>
            <person name="Brodelius P.E."/>
            <person name="Rose J.K.C."/>
            <person name="Tang K."/>
        </authorList>
    </citation>
    <scope>NUCLEOTIDE SEQUENCE [LARGE SCALE GENOMIC DNA]</scope>
    <source>
        <strain evidence="15">cv. Huhao1</strain>
        <tissue evidence="14">Leaf</tissue>
    </source>
</reference>
<keyword evidence="8 13" id="KW-0378">Hydrolase</keyword>
<dbReference type="Pfam" id="PF00295">
    <property type="entry name" value="Glyco_hydro_28"/>
    <property type="match status" value="1"/>
</dbReference>
<dbReference type="Gene3D" id="3.90.180.10">
    <property type="entry name" value="Medium-chain alcohol dehydrogenases, catalytic domain"/>
    <property type="match status" value="1"/>
</dbReference>
<dbReference type="Gene3D" id="2.160.20.10">
    <property type="entry name" value="Single-stranded right-handed beta-helix, Pectin lyase-like"/>
    <property type="match status" value="1"/>
</dbReference>
<dbReference type="Proteomes" id="UP000245207">
    <property type="component" value="Unassembled WGS sequence"/>
</dbReference>
<dbReference type="PANTHER" id="PTHR31375">
    <property type="match status" value="1"/>
</dbReference>
<dbReference type="SUPFAM" id="SSF51126">
    <property type="entry name" value="Pectin lyase-like"/>
    <property type="match status" value="1"/>
</dbReference>